<dbReference type="PROSITE" id="PS50850">
    <property type="entry name" value="MFS"/>
    <property type="match status" value="1"/>
</dbReference>
<evidence type="ECO:0000256" key="7">
    <source>
        <dbReference type="SAM" id="Phobius"/>
    </source>
</evidence>
<dbReference type="PANTHER" id="PTHR23514">
    <property type="entry name" value="BYPASS OF STOP CODON PROTEIN 6"/>
    <property type="match status" value="1"/>
</dbReference>
<sequence length="400" mass="43859">MKNPYWKMASGIYLNYLLLGMVNIILSSNMSFLSQQLGVEKTDISSLISVVGIGHLLSINVSGKLSDRYGRKPLIVTAVLLYMIFLIGIPFTTQYKYAMGLALIAGICNSLLDSGSYPALNEGFPNAAGTATVLLKAFISIGAVLLPIIIAFIITNKMFYGYSFFVPATVFLLSGLFLIRANFPDPTKKEHKKQQVEDSPVKQPFNPAQLKFWKEGVALILNGFASVSLFNVVQIWLPTFGQDVLHLSKVKSVELLSYYGTGGILSVLLLAILLKRLMKPITAMVIYPCMALITLIVLLFNHNLTILTVVSFFLGFSMSGIFQLTATVMMELFSEKKGASVSYVSAAASIAFIVVPFVTGLLTKYLGVSSVFIFDICLAIVSVVLGIYIFKRYKSISVYN</sequence>
<evidence type="ECO:0000256" key="6">
    <source>
        <dbReference type="ARBA" id="ARBA00023136"/>
    </source>
</evidence>
<dbReference type="GO" id="GO:0022857">
    <property type="term" value="F:transmembrane transporter activity"/>
    <property type="evidence" value="ECO:0007669"/>
    <property type="project" value="InterPro"/>
</dbReference>
<protein>
    <submittedName>
        <fullName evidence="9">MFS transporter</fullName>
    </submittedName>
</protein>
<organism evidence="9 10">
    <name type="scientific">Heyndrickxia camelliae</name>
    <dbReference type="NCBI Taxonomy" id="1707093"/>
    <lineage>
        <taxon>Bacteria</taxon>
        <taxon>Bacillati</taxon>
        <taxon>Bacillota</taxon>
        <taxon>Bacilli</taxon>
        <taxon>Bacillales</taxon>
        <taxon>Bacillaceae</taxon>
        <taxon>Heyndrickxia</taxon>
    </lineage>
</organism>
<feature type="transmembrane region" description="Helical" evidence="7">
    <location>
        <begin position="160"/>
        <end position="183"/>
    </location>
</feature>
<dbReference type="InterPro" id="IPR020846">
    <property type="entry name" value="MFS_dom"/>
</dbReference>
<dbReference type="GO" id="GO:0005886">
    <property type="term" value="C:plasma membrane"/>
    <property type="evidence" value="ECO:0007669"/>
    <property type="project" value="UniProtKB-SubCell"/>
</dbReference>
<dbReference type="AlphaFoldDB" id="A0A2N3LPH0"/>
<dbReference type="OrthoDB" id="7066727at2"/>
<evidence type="ECO:0000256" key="5">
    <source>
        <dbReference type="ARBA" id="ARBA00022989"/>
    </source>
</evidence>
<dbReference type="InterPro" id="IPR051788">
    <property type="entry name" value="MFS_Transporter"/>
</dbReference>
<evidence type="ECO:0000256" key="2">
    <source>
        <dbReference type="ARBA" id="ARBA00008335"/>
    </source>
</evidence>
<keyword evidence="3" id="KW-0813">Transport</keyword>
<dbReference type="InterPro" id="IPR005829">
    <property type="entry name" value="Sugar_transporter_CS"/>
</dbReference>
<feature type="transmembrane region" description="Helical" evidence="7">
    <location>
        <begin position="281"/>
        <end position="300"/>
    </location>
</feature>
<accession>A0A2N3LPH0</accession>
<evidence type="ECO:0000259" key="8">
    <source>
        <dbReference type="PROSITE" id="PS50850"/>
    </source>
</evidence>
<comment type="similarity">
    <text evidence="2">Belongs to the major facilitator superfamily.</text>
</comment>
<evidence type="ECO:0000256" key="1">
    <source>
        <dbReference type="ARBA" id="ARBA00004651"/>
    </source>
</evidence>
<comment type="caution">
    <text evidence="9">The sequence shown here is derived from an EMBL/GenBank/DDBJ whole genome shotgun (WGS) entry which is preliminary data.</text>
</comment>
<feature type="transmembrane region" description="Helical" evidence="7">
    <location>
        <begin position="256"/>
        <end position="274"/>
    </location>
</feature>
<dbReference type="EMBL" id="PIQO01000002">
    <property type="protein sequence ID" value="PKR86459.1"/>
    <property type="molecule type" value="Genomic_DNA"/>
</dbReference>
<evidence type="ECO:0000313" key="10">
    <source>
        <dbReference type="Proteomes" id="UP000233440"/>
    </source>
</evidence>
<feature type="domain" description="Major facilitator superfamily (MFS) profile" evidence="8">
    <location>
        <begin position="8"/>
        <end position="394"/>
    </location>
</feature>
<dbReference type="PROSITE" id="PS00216">
    <property type="entry name" value="SUGAR_TRANSPORT_1"/>
    <property type="match status" value="1"/>
</dbReference>
<keyword evidence="5 7" id="KW-1133">Transmembrane helix</keyword>
<feature type="transmembrane region" description="Helical" evidence="7">
    <location>
        <begin position="306"/>
        <end position="329"/>
    </location>
</feature>
<reference evidence="9 10" key="1">
    <citation type="submission" date="2017-11" db="EMBL/GenBank/DDBJ databases">
        <title>Bacillus camelliae sp. nov., isolated from pu'er tea.</title>
        <authorList>
            <person name="Niu L."/>
        </authorList>
    </citation>
    <scope>NUCLEOTIDE SEQUENCE [LARGE SCALE GENOMIC DNA]</scope>
    <source>
        <strain evidence="9 10">7578-1</strain>
    </source>
</reference>
<dbReference type="SUPFAM" id="SSF103473">
    <property type="entry name" value="MFS general substrate transporter"/>
    <property type="match status" value="1"/>
</dbReference>
<feature type="transmembrane region" description="Helical" evidence="7">
    <location>
        <begin position="368"/>
        <end position="390"/>
    </location>
</feature>
<proteinExistence type="inferred from homology"/>
<gene>
    <name evidence="9" type="ORF">CWO92_05030</name>
</gene>
<dbReference type="InterPro" id="IPR036259">
    <property type="entry name" value="MFS_trans_sf"/>
</dbReference>
<evidence type="ECO:0000256" key="4">
    <source>
        <dbReference type="ARBA" id="ARBA00022692"/>
    </source>
</evidence>
<comment type="subcellular location">
    <subcellularLocation>
        <location evidence="1">Cell membrane</location>
        <topology evidence="1">Multi-pass membrane protein</topology>
    </subcellularLocation>
</comment>
<feature type="transmembrane region" description="Helical" evidence="7">
    <location>
        <begin position="217"/>
        <end position="236"/>
    </location>
</feature>
<feature type="transmembrane region" description="Helical" evidence="7">
    <location>
        <begin position="12"/>
        <end position="32"/>
    </location>
</feature>
<feature type="transmembrane region" description="Helical" evidence="7">
    <location>
        <begin position="97"/>
        <end position="112"/>
    </location>
</feature>
<name>A0A2N3LPH0_9BACI</name>
<dbReference type="Pfam" id="PF07690">
    <property type="entry name" value="MFS_1"/>
    <property type="match status" value="1"/>
</dbReference>
<keyword evidence="4 7" id="KW-0812">Transmembrane</keyword>
<dbReference type="InterPro" id="IPR011701">
    <property type="entry name" value="MFS"/>
</dbReference>
<keyword evidence="10" id="KW-1185">Reference proteome</keyword>
<feature type="transmembrane region" description="Helical" evidence="7">
    <location>
        <begin position="74"/>
        <end position="91"/>
    </location>
</feature>
<evidence type="ECO:0000313" key="9">
    <source>
        <dbReference type="EMBL" id="PKR86459.1"/>
    </source>
</evidence>
<feature type="transmembrane region" description="Helical" evidence="7">
    <location>
        <begin position="44"/>
        <end position="62"/>
    </location>
</feature>
<dbReference type="Gene3D" id="1.20.1250.20">
    <property type="entry name" value="MFS general substrate transporter like domains"/>
    <property type="match status" value="2"/>
</dbReference>
<feature type="transmembrane region" description="Helical" evidence="7">
    <location>
        <begin position="133"/>
        <end position="154"/>
    </location>
</feature>
<feature type="transmembrane region" description="Helical" evidence="7">
    <location>
        <begin position="341"/>
        <end position="362"/>
    </location>
</feature>
<dbReference type="RefSeq" id="WP_101353097.1">
    <property type="nucleotide sequence ID" value="NZ_PIQO01000002.1"/>
</dbReference>
<dbReference type="PANTHER" id="PTHR23514:SF3">
    <property type="entry name" value="BYPASS OF STOP CODON PROTEIN 6"/>
    <property type="match status" value="1"/>
</dbReference>
<keyword evidence="6 7" id="KW-0472">Membrane</keyword>
<evidence type="ECO:0000256" key="3">
    <source>
        <dbReference type="ARBA" id="ARBA00022448"/>
    </source>
</evidence>
<dbReference type="Proteomes" id="UP000233440">
    <property type="component" value="Unassembled WGS sequence"/>
</dbReference>